<keyword evidence="1" id="KW-0812">Transmembrane</keyword>
<protein>
    <submittedName>
        <fullName evidence="2">12599_t:CDS:1</fullName>
    </submittedName>
</protein>
<evidence type="ECO:0000256" key="1">
    <source>
        <dbReference type="SAM" id="Phobius"/>
    </source>
</evidence>
<feature type="transmembrane region" description="Helical" evidence="1">
    <location>
        <begin position="18"/>
        <end position="37"/>
    </location>
</feature>
<organism evidence="2 3">
    <name type="scientific">Dentiscutata erythropus</name>
    <dbReference type="NCBI Taxonomy" id="1348616"/>
    <lineage>
        <taxon>Eukaryota</taxon>
        <taxon>Fungi</taxon>
        <taxon>Fungi incertae sedis</taxon>
        <taxon>Mucoromycota</taxon>
        <taxon>Glomeromycotina</taxon>
        <taxon>Glomeromycetes</taxon>
        <taxon>Diversisporales</taxon>
        <taxon>Gigasporaceae</taxon>
        <taxon>Dentiscutata</taxon>
    </lineage>
</organism>
<comment type="caution">
    <text evidence="2">The sequence shown here is derived from an EMBL/GenBank/DDBJ whole genome shotgun (WGS) entry which is preliminary data.</text>
</comment>
<gene>
    <name evidence="2" type="ORF">DERYTH_LOCUS18129</name>
</gene>
<evidence type="ECO:0000313" key="2">
    <source>
        <dbReference type="EMBL" id="CAG8764595.1"/>
    </source>
</evidence>
<keyword evidence="1" id="KW-0472">Membrane</keyword>
<reference evidence="2" key="1">
    <citation type="submission" date="2021-06" db="EMBL/GenBank/DDBJ databases">
        <authorList>
            <person name="Kallberg Y."/>
            <person name="Tangrot J."/>
            <person name="Rosling A."/>
        </authorList>
    </citation>
    <scope>NUCLEOTIDE SEQUENCE</scope>
    <source>
        <strain evidence="2">MA453B</strain>
    </source>
</reference>
<dbReference type="Proteomes" id="UP000789405">
    <property type="component" value="Unassembled WGS sequence"/>
</dbReference>
<feature type="non-terminal residue" evidence="2">
    <location>
        <position position="41"/>
    </location>
</feature>
<keyword evidence="3" id="KW-1185">Reference proteome</keyword>
<dbReference type="EMBL" id="CAJVPY010017955">
    <property type="protein sequence ID" value="CAG8764595.1"/>
    <property type="molecule type" value="Genomic_DNA"/>
</dbReference>
<keyword evidence="1" id="KW-1133">Transmembrane helix</keyword>
<evidence type="ECO:0000313" key="3">
    <source>
        <dbReference type="Proteomes" id="UP000789405"/>
    </source>
</evidence>
<accession>A0A9N9NVM3</accession>
<sequence length="41" mass="4595">MVNVIAINSALVDNSEPVIFLFNSLIISFIAWFIKAIPYPI</sequence>
<name>A0A9N9NVM3_9GLOM</name>
<dbReference type="AlphaFoldDB" id="A0A9N9NVM3"/>
<proteinExistence type="predicted"/>